<gene>
    <name evidence="1" type="ORF">THRCLA_05057</name>
</gene>
<feature type="non-terminal residue" evidence="1">
    <location>
        <position position="180"/>
    </location>
</feature>
<sequence>MNLQLLLHPFDTEVERPPKRLKEFDQNNQEEIKRNELHDPFVFNGAMDWRAKFLSIGFDENGIFHQICPYRKGRWRKEEVAYAKELVQMVHTNRIKLQDQQSLREFIAKKLHSDEMRVLKKVFNSKAFVCQTSLPQSINIIYQDERTIQPLESLRQAFLKSVQLEAVLAIRQHLKQDESF</sequence>
<dbReference type="Proteomes" id="UP000243217">
    <property type="component" value="Unassembled WGS sequence"/>
</dbReference>
<evidence type="ECO:0000313" key="1">
    <source>
        <dbReference type="EMBL" id="OQS02590.1"/>
    </source>
</evidence>
<dbReference type="AlphaFoldDB" id="A0A1V9ZXR8"/>
<accession>A0A1V9ZXR8</accession>
<dbReference type="OrthoDB" id="79453at2759"/>
<dbReference type="EMBL" id="JNBS01001107">
    <property type="protein sequence ID" value="OQS02590.1"/>
    <property type="molecule type" value="Genomic_DNA"/>
</dbReference>
<organism evidence="1 2">
    <name type="scientific">Thraustotheca clavata</name>
    <dbReference type="NCBI Taxonomy" id="74557"/>
    <lineage>
        <taxon>Eukaryota</taxon>
        <taxon>Sar</taxon>
        <taxon>Stramenopiles</taxon>
        <taxon>Oomycota</taxon>
        <taxon>Saprolegniomycetes</taxon>
        <taxon>Saprolegniales</taxon>
        <taxon>Achlyaceae</taxon>
        <taxon>Thraustotheca</taxon>
    </lineage>
</organism>
<keyword evidence="2" id="KW-1185">Reference proteome</keyword>
<proteinExistence type="predicted"/>
<dbReference type="PANTHER" id="PTHR35213:SF3">
    <property type="entry name" value="MYB-LIKE DOMAIN-CONTAINING PROTEIN"/>
    <property type="match status" value="1"/>
</dbReference>
<dbReference type="PANTHER" id="PTHR35213">
    <property type="entry name" value="RING-TYPE DOMAIN-CONTAINING PROTEIN-RELATED"/>
    <property type="match status" value="1"/>
</dbReference>
<evidence type="ECO:0000313" key="2">
    <source>
        <dbReference type="Proteomes" id="UP000243217"/>
    </source>
</evidence>
<name>A0A1V9ZXR8_9STRA</name>
<protein>
    <submittedName>
        <fullName evidence="1">DNA polymerase delta catalytic subunit</fullName>
    </submittedName>
</protein>
<comment type="caution">
    <text evidence="1">The sequence shown here is derived from an EMBL/GenBank/DDBJ whole genome shotgun (WGS) entry which is preliminary data.</text>
</comment>
<reference evidence="1 2" key="1">
    <citation type="journal article" date="2014" name="Genome Biol. Evol.">
        <title>The secreted proteins of Achlya hypogyna and Thraustotheca clavata identify the ancestral oomycete secretome and reveal gene acquisitions by horizontal gene transfer.</title>
        <authorList>
            <person name="Misner I."/>
            <person name="Blouin N."/>
            <person name="Leonard G."/>
            <person name="Richards T.A."/>
            <person name="Lane C.E."/>
        </authorList>
    </citation>
    <scope>NUCLEOTIDE SEQUENCE [LARGE SCALE GENOMIC DNA]</scope>
    <source>
        <strain evidence="1 2">ATCC 34112</strain>
    </source>
</reference>